<name>A0A1E3BK63_ASPCR</name>
<dbReference type="GO" id="GO:0046872">
    <property type="term" value="F:metal ion binding"/>
    <property type="evidence" value="ECO:0007669"/>
    <property type="project" value="UniProtKB-KW"/>
</dbReference>
<evidence type="ECO:0000313" key="9">
    <source>
        <dbReference type="EMBL" id="ODM21372.1"/>
    </source>
</evidence>
<dbReference type="InterPro" id="IPR038492">
    <property type="entry name" value="GBBH-like_N_sf"/>
</dbReference>
<dbReference type="OrthoDB" id="406634at2759"/>
<evidence type="ECO:0000259" key="8">
    <source>
        <dbReference type="Pfam" id="PF06155"/>
    </source>
</evidence>
<evidence type="ECO:0000256" key="3">
    <source>
        <dbReference type="ARBA" id="ARBA00022723"/>
    </source>
</evidence>
<dbReference type="GO" id="GO:0016706">
    <property type="term" value="F:2-oxoglutarate-dependent dioxygenase activity"/>
    <property type="evidence" value="ECO:0007669"/>
    <property type="project" value="UniProtKB-ARBA"/>
</dbReference>
<evidence type="ECO:0000256" key="5">
    <source>
        <dbReference type="ARBA" id="ARBA00023002"/>
    </source>
</evidence>
<keyword evidence="10" id="KW-1185">Reference proteome</keyword>
<dbReference type="Gene3D" id="3.60.130.10">
    <property type="entry name" value="Clavaminate synthase-like"/>
    <property type="match status" value="1"/>
</dbReference>
<sequence length="472" mass="55266">MSTLTMARPLGRLLRSSPPIARPLSSIFRRGHRSNPPRAPFSKFPVKSEYSRLEYPKLEKELPVGISVSKTHFQVSIGNGDVREYLFPALRDSCKCPICVDPYSKQRNFRTSDIPNEIQPRNIEVDGRDIIVQWTNDIPGYDASHTSRYDIDTLIVPVKSTTKLIAASRPRWTWGREWMNKSQFWISYDDYMNNEVEFAFAMRSLCDTGLIFIKDIPDSREEVEKLATRMGPLRNTFYGPTWDVRSIPQATNVAYTNQFLGFHMDLMYMREPPGYQLLHCLENSCNGGESMFSDGFHAAKQIYKMGPELFDVLTDVQLCYEYNHEGAIYHNRWPVIETTTMRHPTEFPPIRHVNYSPPFQGPVHSRQVGRNYHEFKKFREALKIFSELLEHEENTFELKLEPGQCVIFENRRVVHARRQFNTAVGRRWLAGAYVDEDCLWSRFRRSIRDYPEAWPGQWDDPNKKLQREFESH</sequence>
<evidence type="ECO:0000313" key="10">
    <source>
        <dbReference type="Proteomes" id="UP000094569"/>
    </source>
</evidence>
<dbReference type="InterPro" id="IPR042098">
    <property type="entry name" value="TauD-like_sf"/>
</dbReference>
<comment type="similarity">
    <text evidence="2">Belongs to the gamma-BBH/TMLD family.</text>
</comment>
<keyword evidence="5" id="KW-0560">Oxidoreductase</keyword>
<dbReference type="Gene3D" id="3.30.2020.30">
    <property type="match status" value="1"/>
</dbReference>
<dbReference type="Pfam" id="PF06155">
    <property type="entry name" value="GBBH-like_N"/>
    <property type="match status" value="1"/>
</dbReference>
<protein>
    <recommendedName>
        <fullName evidence="11">TauD/TfdA-like domain-containing protein</fullName>
    </recommendedName>
</protein>
<evidence type="ECO:0000256" key="2">
    <source>
        <dbReference type="ARBA" id="ARBA00008654"/>
    </source>
</evidence>
<evidence type="ECO:0000256" key="4">
    <source>
        <dbReference type="ARBA" id="ARBA00022964"/>
    </source>
</evidence>
<feature type="domain" description="TauD/TfdA-like" evidence="7">
    <location>
        <begin position="197"/>
        <end position="433"/>
    </location>
</feature>
<dbReference type="InterPro" id="IPR003819">
    <property type="entry name" value="TauD/TfdA-like"/>
</dbReference>
<proteinExistence type="inferred from homology"/>
<dbReference type="Pfam" id="PF02668">
    <property type="entry name" value="TauD"/>
    <property type="match status" value="1"/>
</dbReference>
<organism evidence="9 10">
    <name type="scientific">Aspergillus cristatus</name>
    <name type="common">Chinese Fuzhuan brick tea-fermentation fungus</name>
    <name type="synonym">Eurotium cristatum</name>
    <dbReference type="NCBI Taxonomy" id="573508"/>
    <lineage>
        <taxon>Eukaryota</taxon>
        <taxon>Fungi</taxon>
        <taxon>Dikarya</taxon>
        <taxon>Ascomycota</taxon>
        <taxon>Pezizomycotina</taxon>
        <taxon>Eurotiomycetes</taxon>
        <taxon>Eurotiomycetidae</taxon>
        <taxon>Eurotiales</taxon>
        <taxon>Aspergillaceae</taxon>
        <taxon>Aspergillus</taxon>
        <taxon>Aspergillus subgen. Aspergillus</taxon>
    </lineage>
</organism>
<dbReference type="InterPro" id="IPR050411">
    <property type="entry name" value="AlphaKG_dependent_hydroxylases"/>
</dbReference>
<dbReference type="AlphaFoldDB" id="A0A1E3BK63"/>
<feature type="domain" description="Gamma-butyrobetaine hydroxylase-like N-terminal" evidence="8">
    <location>
        <begin position="69"/>
        <end position="137"/>
    </location>
</feature>
<dbReference type="EMBL" id="JXNT01000002">
    <property type="protein sequence ID" value="ODM21372.1"/>
    <property type="molecule type" value="Genomic_DNA"/>
</dbReference>
<keyword evidence="4" id="KW-0223">Dioxygenase</keyword>
<dbReference type="SUPFAM" id="SSF51197">
    <property type="entry name" value="Clavaminate synthase-like"/>
    <property type="match status" value="1"/>
</dbReference>
<evidence type="ECO:0000256" key="6">
    <source>
        <dbReference type="ARBA" id="ARBA00023004"/>
    </source>
</evidence>
<evidence type="ECO:0008006" key="11">
    <source>
        <dbReference type="Google" id="ProtNLM"/>
    </source>
</evidence>
<dbReference type="VEuPathDB" id="FungiDB:SI65_02215"/>
<reference evidence="9 10" key="1">
    <citation type="journal article" date="2016" name="BMC Genomics">
        <title>Comparative genomic and transcriptomic analyses of the Fuzhuan brick tea-fermentation fungus Aspergillus cristatus.</title>
        <authorList>
            <person name="Ge Y."/>
            <person name="Wang Y."/>
            <person name="Liu Y."/>
            <person name="Tan Y."/>
            <person name="Ren X."/>
            <person name="Zhang X."/>
            <person name="Hyde K.D."/>
            <person name="Liu Y."/>
            <person name="Liu Z."/>
        </authorList>
    </citation>
    <scope>NUCLEOTIDE SEQUENCE [LARGE SCALE GENOMIC DNA]</scope>
    <source>
        <strain evidence="9 10">GZAAS20.1005</strain>
    </source>
</reference>
<dbReference type="GO" id="GO:0045329">
    <property type="term" value="P:carnitine biosynthetic process"/>
    <property type="evidence" value="ECO:0007669"/>
    <property type="project" value="TreeGrafter"/>
</dbReference>
<comment type="cofactor">
    <cofactor evidence="1">
        <name>Fe(2+)</name>
        <dbReference type="ChEBI" id="CHEBI:29033"/>
    </cofactor>
</comment>
<dbReference type="PANTHER" id="PTHR10696">
    <property type="entry name" value="GAMMA-BUTYROBETAINE HYDROXYLASE-RELATED"/>
    <property type="match status" value="1"/>
</dbReference>
<accession>A0A1E3BK63</accession>
<dbReference type="CDD" id="cd00250">
    <property type="entry name" value="CAS_like"/>
    <property type="match status" value="1"/>
</dbReference>
<dbReference type="GO" id="GO:0005739">
    <property type="term" value="C:mitochondrion"/>
    <property type="evidence" value="ECO:0007669"/>
    <property type="project" value="TreeGrafter"/>
</dbReference>
<dbReference type="PANTHER" id="PTHR10696:SF25">
    <property type="entry name" value="OXIDOREDUCTASE AIM17-RELATED"/>
    <property type="match status" value="1"/>
</dbReference>
<comment type="caution">
    <text evidence="9">The sequence shown here is derived from an EMBL/GenBank/DDBJ whole genome shotgun (WGS) entry which is preliminary data.</text>
</comment>
<keyword evidence="6" id="KW-0408">Iron</keyword>
<keyword evidence="3" id="KW-0479">Metal-binding</keyword>
<evidence type="ECO:0000259" key="7">
    <source>
        <dbReference type="Pfam" id="PF02668"/>
    </source>
</evidence>
<dbReference type="InterPro" id="IPR010376">
    <property type="entry name" value="GBBH-like_N"/>
</dbReference>
<gene>
    <name evidence="9" type="ORF">SI65_02215</name>
</gene>
<evidence type="ECO:0000256" key="1">
    <source>
        <dbReference type="ARBA" id="ARBA00001954"/>
    </source>
</evidence>
<dbReference type="Proteomes" id="UP000094569">
    <property type="component" value="Unassembled WGS sequence"/>
</dbReference>
<dbReference type="STRING" id="573508.A0A1E3BK63"/>